<reference evidence="1 2" key="1">
    <citation type="submission" date="2021-11" db="EMBL/GenBank/DDBJ databases">
        <authorList>
            <person name="Oh E.-T."/>
            <person name="Kim S.-B."/>
        </authorList>
    </citation>
    <scope>NUCLEOTIDE SEQUENCE [LARGE SCALE GENOMIC DNA]</scope>
    <source>
        <strain evidence="1 2">MMS20-SJTN17</strain>
    </source>
</reference>
<dbReference type="Proteomes" id="UP001430614">
    <property type="component" value="Unassembled WGS sequence"/>
</dbReference>
<accession>A0ABS8KKK0</accession>
<evidence type="ECO:0000313" key="2">
    <source>
        <dbReference type="Proteomes" id="UP001430614"/>
    </source>
</evidence>
<name>A0ABS8KKK0_9BURK</name>
<keyword evidence="2" id="KW-1185">Reference proteome</keyword>
<evidence type="ECO:0000313" key="1">
    <source>
        <dbReference type="EMBL" id="MCC8405300.1"/>
    </source>
</evidence>
<dbReference type="EMBL" id="JAJITC010000018">
    <property type="protein sequence ID" value="MCC8405300.1"/>
    <property type="molecule type" value="Genomic_DNA"/>
</dbReference>
<dbReference type="RefSeq" id="WP_230564074.1">
    <property type="nucleotide sequence ID" value="NZ_JAJITC010000018.1"/>
</dbReference>
<comment type="caution">
    <text evidence="1">The sequence shown here is derived from an EMBL/GenBank/DDBJ whole genome shotgun (WGS) entry which is preliminary data.</text>
</comment>
<gene>
    <name evidence="1" type="ORF">LJ655_26145</name>
</gene>
<organism evidence="1 2">
    <name type="scientific">Paraburkholderia translucens</name>
    <dbReference type="NCBI Taxonomy" id="2886945"/>
    <lineage>
        <taxon>Bacteria</taxon>
        <taxon>Pseudomonadati</taxon>
        <taxon>Pseudomonadota</taxon>
        <taxon>Betaproteobacteria</taxon>
        <taxon>Burkholderiales</taxon>
        <taxon>Burkholderiaceae</taxon>
        <taxon>Paraburkholderia</taxon>
    </lineage>
</organism>
<proteinExistence type="predicted"/>
<sequence length="84" mass="9762">MTDLQDLPVQDRWARLHFASWVIGLLHRLNGGLRKHISALPTIRRRHPLTDDDVQFGRSNRSIAGRSWKIPPHHDRDVRLSLQG</sequence>
<protein>
    <submittedName>
        <fullName evidence="1">Uncharacterized protein</fullName>
    </submittedName>
</protein>